<keyword evidence="4" id="KW-0560">Oxidoreductase</keyword>
<evidence type="ECO:0000259" key="5">
    <source>
        <dbReference type="Pfam" id="PF00890"/>
    </source>
</evidence>
<comment type="caution">
    <text evidence="6">The sequence shown here is derived from an EMBL/GenBank/DDBJ whole genome shotgun (WGS) entry which is preliminary data.</text>
</comment>
<evidence type="ECO:0000256" key="3">
    <source>
        <dbReference type="ARBA" id="ARBA00022827"/>
    </source>
</evidence>
<dbReference type="GO" id="GO:0010181">
    <property type="term" value="F:FMN binding"/>
    <property type="evidence" value="ECO:0007669"/>
    <property type="project" value="InterPro"/>
</dbReference>
<feature type="domain" description="FAD-dependent oxidoreductase 2 FAD-binding" evidence="5">
    <location>
        <begin position="18"/>
        <end position="439"/>
    </location>
</feature>
<dbReference type="InterPro" id="IPR027477">
    <property type="entry name" value="Succ_DH/fumarate_Rdtase_cat_sf"/>
</dbReference>
<keyword evidence="3" id="KW-0274">FAD</keyword>
<dbReference type="SUPFAM" id="SSF56425">
    <property type="entry name" value="Succinate dehydrogenase/fumarate reductase flavoprotein, catalytic domain"/>
    <property type="match status" value="1"/>
</dbReference>
<proteinExistence type="predicted"/>
<dbReference type="PANTHER" id="PTHR43400:SF12">
    <property type="entry name" value="FUMARATE REDUCTASE"/>
    <property type="match status" value="1"/>
</dbReference>
<accession>A0A8H4N893</accession>
<reference evidence="6" key="1">
    <citation type="submission" date="2020-04" db="EMBL/GenBank/DDBJ databases">
        <title>Genome Assembly and Annotation of Botryosphaeria dothidea sdau 11-99, a Latent Pathogen of Apple Fruit Ring Rot in China.</title>
        <authorList>
            <person name="Yu C."/>
            <person name="Diao Y."/>
            <person name="Lu Q."/>
            <person name="Zhao J."/>
            <person name="Cui S."/>
            <person name="Peng C."/>
            <person name="He B."/>
            <person name="Liu H."/>
        </authorList>
    </citation>
    <scope>NUCLEOTIDE SEQUENCE [LARGE SCALE GENOMIC DNA]</scope>
    <source>
        <strain evidence="6">Sdau11-99</strain>
    </source>
</reference>
<dbReference type="Gene3D" id="3.90.700.10">
    <property type="entry name" value="Succinate dehydrogenase/fumarate reductase flavoprotein, catalytic domain"/>
    <property type="match status" value="1"/>
</dbReference>
<comment type="cofactor">
    <cofactor evidence="1">
        <name>FAD</name>
        <dbReference type="ChEBI" id="CHEBI:57692"/>
    </cofactor>
</comment>
<sequence length="602" mass="64820">MSQTAINTAATTSSAKRAIVIGSGLAGLSASSALLSHHHPVTLLERLPKPGGNSIKASSGINGAPTRFQSTADDEFYNDTVRSAGAALSNVRARREDLIRTLTQKSKDAVYWLVDEKGIDLSKVAQLGGHSRGRTHRGAGQTPPGAAIVTTLLKELNADPNFTLLTGSTVTKVLQSDDGSVAGVEYTTGEGEQKEIHGPVIFATGGFAGDSKGMLKQYRPDLAGIPSTNEAWPGSTPLLTAIGAQLLDMEMVQVHPTGFVDPKEPGKPVKFLAAEVLRGEGGVMLAEGKRFVNELETRQHVTDKIMDVQQPEEVDGVKQWDINIVLDEGAYQAAKSHIDFYLWKGLMQKTTVGKLGGEGTLEVIQGFADSAAGKTDDAFGRKSFGHWELKQVTLDTVLYVGRVTPVVHFTMGGVVINEKAEVLDKEEKRIQGIWAAGEGVLINSTFQPSRGSDIFYALPDAESNNHVRTDAPNVSSEVTPFSFQVVDGSDKFPTVSVQMSAIRSITTPPETVTDIDTAEGSVPFLEKAAFENATFFACVGLYQEWETLNWIDVGRYGTDPIYKGEDYETCTEVQLVPECTVEGPEYDGLVKKQCVPDINKVL</sequence>
<dbReference type="InterPro" id="IPR003953">
    <property type="entry name" value="FAD-dep_OxRdtase_2_FAD-bd"/>
</dbReference>
<dbReference type="InterPro" id="IPR050315">
    <property type="entry name" value="FAD-oxidoreductase_2"/>
</dbReference>
<evidence type="ECO:0000256" key="1">
    <source>
        <dbReference type="ARBA" id="ARBA00001974"/>
    </source>
</evidence>
<keyword evidence="2" id="KW-0285">Flavoprotein</keyword>
<evidence type="ECO:0000313" key="7">
    <source>
        <dbReference type="Proteomes" id="UP000572817"/>
    </source>
</evidence>
<dbReference type="EMBL" id="WWBZ02000012">
    <property type="protein sequence ID" value="KAF4310918.1"/>
    <property type="molecule type" value="Genomic_DNA"/>
</dbReference>
<dbReference type="Proteomes" id="UP000572817">
    <property type="component" value="Unassembled WGS sequence"/>
</dbReference>
<gene>
    <name evidence="6" type="ORF">GTA08_BOTSDO13426</name>
</gene>
<dbReference type="OrthoDB" id="10252157at2759"/>
<evidence type="ECO:0000256" key="2">
    <source>
        <dbReference type="ARBA" id="ARBA00022630"/>
    </source>
</evidence>
<evidence type="ECO:0000313" key="6">
    <source>
        <dbReference type="EMBL" id="KAF4310918.1"/>
    </source>
</evidence>
<dbReference type="InterPro" id="IPR010960">
    <property type="entry name" value="Flavocytochrome_c"/>
</dbReference>
<name>A0A8H4N893_9PEZI</name>
<organism evidence="6 7">
    <name type="scientific">Botryosphaeria dothidea</name>
    <dbReference type="NCBI Taxonomy" id="55169"/>
    <lineage>
        <taxon>Eukaryota</taxon>
        <taxon>Fungi</taxon>
        <taxon>Dikarya</taxon>
        <taxon>Ascomycota</taxon>
        <taxon>Pezizomycotina</taxon>
        <taxon>Dothideomycetes</taxon>
        <taxon>Dothideomycetes incertae sedis</taxon>
        <taxon>Botryosphaeriales</taxon>
        <taxon>Botryosphaeriaceae</taxon>
        <taxon>Botryosphaeria</taxon>
    </lineage>
</organism>
<dbReference type="PANTHER" id="PTHR43400">
    <property type="entry name" value="FUMARATE REDUCTASE"/>
    <property type="match status" value="1"/>
</dbReference>
<dbReference type="SUPFAM" id="SSF51905">
    <property type="entry name" value="FAD/NAD(P)-binding domain"/>
    <property type="match status" value="1"/>
</dbReference>
<dbReference type="Gene3D" id="3.50.50.60">
    <property type="entry name" value="FAD/NAD(P)-binding domain"/>
    <property type="match status" value="1"/>
</dbReference>
<dbReference type="AlphaFoldDB" id="A0A8H4N893"/>
<dbReference type="InterPro" id="IPR036188">
    <property type="entry name" value="FAD/NAD-bd_sf"/>
</dbReference>
<protein>
    <submittedName>
        <fullName evidence="6">FAD dependent protein</fullName>
    </submittedName>
</protein>
<keyword evidence="7" id="KW-1185">Reference proteome</keyword>
<dbReference type="GO" id="GO:0016491">
    <property type="term" value="F:oxidoreductase activity"/>
    <property type="evidence" value="ECO:0007669"/>
    <property type="project" value="UniProtKB-KW"/>
</dbReference>
<dbReference type="Pfam" id="PF00890">
    <property type="entry name" value="FAD_binding_2"/>
    <property type="match status" value="1"/>
</dbReference>
<evidence type="ECO:0000256" key="4">
    <source>
        <dbReference type="ARBA" id="ARBA00023002"/>
    </source>
</evidence>
<dbReference type="NCBIfam" id="TIGR01813">
    <property type="entry name" value="flavo_cyto_c"/>
    <property type="match status" value="1"/>
</dbReference>